<organism evidence="3 4">
    <name type="scientific">Cyphellophora europaea (strain CBS 101466)</name>
    <name type="common">Phialophora europaea</name>
    <dbReference type="NCBI Taxonomy" id="1220924"/>
    <lineage>
        <taxon>Eukaryota</taxon>
        <taxon>Fungi</taxon>
        <taxon>Dikarya</taxon>
        <taxon>Ascomycota</taxon>
        <taxon>Pezizomycotina</taxon>
        <taxon>Eurotiomycetes</taxon>
        <taxon>Chaetothyriomycetidae</taxon>
        <taxon>Chaetothyriales</taxon>
        <taxon>Cyphellophoraceae</taxon>
        <taxon>Cyphellophora</taxon>
    </lineage>
</organism>
<keyword evidence="4" id="KW-1185">Reference proteome</keyword>
<dbReference type="Proteomes" id="UP000030752">
    <property type="component" value="Unassembled WGS sequence"/>
</dbReference>
<dbReference type="RefSeq" id="XP_008715948.1">
    <property type="nucleotide sequence ID" value="XM_008717726.1"/>
</dbReference>
<keyword evidence="2" id="KW-0812">Transmembrane</keyword>
<dbReference type="AlphaFoldDB" id="W2S0I3"/>
<feature type="compositionally biased region" description="Basic and acidic residues" evidence="1">
    <location>
        <begin position="138"/>
        <end position="156"/>
    </location>
</feature>
<dbReference type="GeneID" id="19970714"/>
<protein>
    <submittedName>
        <fullName evidence="3">Uncharacterized protein</fullName>
    </submittedName>
</protein>
<feature type="transmembrane region" description="Helical" evidence="2">
    <location>
        <begin position="41"/>
        <end position="64"/>
    </location>
</feature>
<gene>
    <name evidence="3" type="ORF">HMPREF1541_03375</name>
</gene>
<feature type="compositionally biased region" description="Gly residues" evidence="1">
    <location>
        <begin position="184"/>
        <end position="197"/>
    </location>
</feature>
<reference evidence="3 4" key="1">
    <citation type="submission" date="2013-03" db="EMBL/GenBank/DDBJ databases">
        <title>The Genome Sequence of Phialophora europaea CBS 101466.</title>
        <authorList>
            <consortium name="The Broad Institute Genomics Platform"/>
            <person name="Cuomo C."/>
            <person name="de Hoog S."/>
            <person name="Gorbushina A."/>
            <person name="Walker B."/>
            <person name="Young S.K."/>
            <person name="Zeng Q."/>
            <person name="Gargeya S."/>
            <person name="Fitzgerald M."/>
            <person name="Haas B."/>
            <person name="Abouelleil A."/>
            <person name="Allen A.W."/>
            <person name="Alvarado L."/>
            <person name="Arachchi H.M."/>
            <person name="Berlin A.M."/>
            <person name="Chapman S.B."/>
            <person name="Gainer-Dewar J."/>
            <person name="Goldberg J."/>
            <person name="Griggs A."/>
            <person name="Gujja S."/>
            <person name="Hansen M."/>
            <person name="Howarth C."/>
            <person name="Imamovic A."/>
            <person name="Ireland A."/>
            <person name="Larimer J."/>
            <person name="McCowan C."/>
            <person name="Murphy C."/>
            <person name="Pearson M."/>
            <person name="Poon T.W."/>
            <person name="Priest M."/>
            <person name="Roberts A."/>
            <person name="Saif S."/>
            <person name="Shea T."/>
            <person name="Sisk P."/>
            <person name="Sykes S."/>
            <person name="Wortman J."/>
            <person name="Nusbaum C."/>
            <person name="Birren B."/>
        </authorList>
    </citation>
    <scope>NUCLEOTIDE SEQUENCE [LARGE SCALE GENOMIC DNA]</scope>
    <source>
        <strain evidence="3 4">CBS 101466</strain>
    </source>
</reference>
<feature type="region of interest" description="Disordered" evidence="1">
    <location>
        <begin position="106"/>
        <end position="204"/>
    </location>
</feature>
<evidence type="ECO:0000256" key="2">
    <source>
        <dbReference type="SAM" id="Phobius"/>
    </source>
</evidence>
<keyword evidence="2" id="KW-1133">Transmembrane helix</keyword>
<evidence type="ECO:0000313" key="3">
    <source>
        <dbReference type="EMBL" id="ETN41439.1"/>
    </source>
</evidence>
<evidence type="ECO:0000256" key="1">
    <source>
        <dbReference type="SAM" id="MobiDB-lite"/>
    </source>
</evidence>
<dbReference type="EMBL" id="KB822719">
    <property type="protein sequence ID" value="ETN41439.1"/>
    <property type="molecule type" value="Genomic_DNA"/>
</dbReference>
<keyword evidence="2" id="KW-0472">Membrane</keyword>
<dbReference type="HOGENOM" id="CLU_1343195_0_0_1"/>
<name>W2S0I3_CYPE1</name>
<proteinExistence type="predicted"/>
<accession>W2S0I3</accession>
<dbReference type="InParanoid" id="W2S0I3"/>
<dbReference type="VEuPathDB" id="FungiDB:HMPREF1541_03375"/>
<sequence>MSVHDEKIDHAVSRLTDAGLSDDNPNNAIDDVDSRISSNKWIIIGSVIGGVVLLTAMTLALVYWRRYRKRKAYSIVHRGMDMPQPPGGPGMSGGLMPLWMQRSQRNQNRGPSIIATPPIEGTDSERLRRYSTSGLPRSARESFSTRDVFNAEKELEPTENDSLTVGGSKFRENEFGSAYDGVETGYGSGGPVDAGLGGDRRSQM</sequence>
<evidence type="ECO:0000313" key="4">
    <source>
        <dbReference type="Proteomes" id="UP000030752"/>
    </source>
</evidence>
<dbReference type="eggNOG" id="ENOG502R9K3">
    <property type="taxonomic scope" value="Eukaryota"/>
</dbReference>